<dbReference type="EMBL" id="AAGQIJ010000048">
    <property type="protein sequence ID" value="EBQ8457006.1"/>
    <property type="molecule type" value="Genomic_DNA"/>
</dbReference>
<dbReference type="EMBL" id="AALBFU010000128">
    <property type="protein sequence ID" value="ECX8769139.1"/>
    <property type="molecule type" value="Genomic_DNA"/>
</dbReference>
<name>A0A5U6CBN3_SALER</name>
<comment type="caution">
    <text evidence="1">The sequence shown here is derived from an EMBL/GenBank/DDBJ whole genome shotgun (WGS) entry which is preliminary data.</text>
</comment>
<feature type="non-terminal residue" evidence="1">
    <location>
        <position position="1"/>
    </location>
</feature>
<organism evidence="1">
    <name type="scientific">Salmonella enterica</name>
    <name type="common">Salmonella choleraesuis</name>
    <dbReference type="NCBI Taxonomy" id="28901"/>
    <lineage>
        <taxon>Bacteria</taxon>
        <taxon>Pseudomonadati</taxon>
        <taxon>Pseudomonadota</taxon>
        <taxon>Gammaproteobacteria</taxon>
        <taxon>Enterobacterales</taxon>
        <taxon>Enterobacteriaceae</taxon>
        <taxon>Salmonella</taxon>
    </lineage>
</organism>
<evidence type="ECO:0000313" key="2">
    <source>
        <dbReference type="EMBL" id="ECX8769139.1"/>
    </source>
</evidence>
<evidence type="ECO:0000313" key="1">
    <source>
        <dbReference type="EMBL" id="EBQ8457006.1"/>
    </source>
</evidence>
<protein>
    <submittedName>
        <fullName evidence="1">DUF2303 family protein</fullName>
    </submittedName>
</protein>
<reference evidence="2" key="2">
    <citation type="submission" date="2018-07" db="EMBL/GenBank/DDBJ databases">
        <authorList>
            <consortium name="PulseNet: The National Subtyping Network for Foodborne Disease Surveillance"/>
            <person name="Tarr C.L."/>
            <person name="Trees E."/>
            <person name="Katz L.S."/>
            <person name="Carleton-Romer H.A."/>
            <person name="Stroika S."/>
            <person name="Kucerova Z."/>
            <person name="Roache K.F."/>
            <person name="Sabol A.L."/>
            <person name="Besser J."/>
            <person name="Gerner-Smidt P."/>
        </authorList>
    </citation>
    <scope>NUCLEOTIDE SEQUENCE</scope>
    <source>
        <strain evidence="2">PNUSAS026401</strain>
    </source>
</reference>
<gene>
    <name evidence="1" type="ORF">B6K71_25005</name>
    <name evidence="2" type="ORF">CS148_24880</name>
</gene>
<reference evidence="1" key="1">
    <citation type="submission" date="2018-07" db="EMBL/GenBank/DDBJ databases">
        <authorList>
            <consortium name="GenomeTrakr network: Whole genome sequencing for foodborne pathogen traceback"/>
        </authorList>
    </citation>
    <scope>NUCLEOTIDE SEQUENCE</scope>
    <source>
        <strain evidence="1">CFSAN008806</strain>
    </source>
</reference>
<accession>A0A5U6CBN3</accession>
<dbReference type="AlphaFoldDB" id="A0A5U6CBN3"/>
<sequence>LLTGDEPRFVLRIVQLEAQEEAIASEFRDLLISKFDGESVETFIGNFKA</sequence>
<proteinExistence type="predicted"/>